<keyword evidence="2" id="KW-1185">Reference proteome</keyword>
<organism evidence="1 2">
    <name type="scientific">Araneus ventricosus</name>
    <name type="common">Orbweaver spider</name>
    <name type="synonym">Epeira ventricosa</name>
    <dbReference type="NCBI Taxonomy" id="182803"/>
    <lineage>
        <taxon>Eukaryota</taxon>
        <taxon>Metazoa</taxon>
        <taxon>Ecdysozoa</taxon>
        <taxon>Arthropoda</taxon>
        <taxon>Chelicerata</taxon>
        <taxon>Arachnida</taxon>
        <taxon>Araneae</taxon>
        <taxon>Araneomorphae</taxon>
        <taxon>Entelegynae</taxon>
        <taxon>Araneoidea</taxon>
        <taxon>Araneidae</taxon>
        <taxon>Araneus</taxon>
    </lineage>
</organism>
<sequence>MLGEKRKSSVEVIGVEHPTLRLQCNSAQKKSVEKESRSFSILSVMELKIKLIVLYATVFLPSISC</sequence>
<proteinExistence type="predicted"/>
<evidence type="ECO:0000313" key="2">
    <source>
        <dbReference type="Proteomes" id="UP000499080"/>
    </source>
</evidence>
<dbReference type="EMBL" id="BGPR01093897">
    <property type="protein sequence ID" value="GBM32677.1"/>
    <property type="molecule type" value="Genomic_DNA"/>
</dbReference>
<dbReference type="AlphaFoldDB" id="A0A4Y2EVY9"/>
<reference evidence="1 2" key="1">
    <citation type="journal article" date="2019" name="Sci. Rep.">
        <title>Orb-weaving spider Araneus ventricosus genome elucidates the spidroin gene catalogue.</title>
        <authorList>
            <person name="Kono N."/>
            <person name="Nakamura H."/>
            <person name="Ohtoshi R."/>
            <person name="Moran D.A.P."/>
            <person name="Shinohara A."/>
            <person name="Yoshida Y."/>
            <person name="Fujiwara M."/>
            <person name="Mori M."/>
            <person name="Tomita M."/>
            <person name="Arakawa K."/>
        </authorList>
    </citation>
    <scope>NUCLEOTIDE SEQUENCE [LARGE SCALE GENOMIC DNA]</scope>
</reference>
<dbReference type="Proteomes" id="UP000499080">
    <property type="component" value="Unassembled WGS sequence"/>
</dbReference>
<evidence type="ECO:0000313" key="1">
    <source>
        <dbReference type="EMBL" id="GBM32677.1"/>
    </source>
</evidence>
<protein>
    <submittedName>
        <fullName evidence="1">Uncharacterized protein</fullName>
    </submittedName>
</protein>
<accession>A0A4Y2EVY9</accession>
<comment type="caution">
    <text evidence="1">The sequence shown here is derived from an EMBL/GenBank/DDBJ whole genome shotgun (WGS) entry which is preliminary data.</text>
</comment>
<feature type="non-terminal residue" evidence="1">
    <location>
        <position position="65"/>
    </location>
</feature>
<name>A0A4Y2EVY9_ARAVE</name>
<gene>
    <name evidence="1" type="ORF">AVEN_255516_1</name>
</gene>